<dbReference type="GO" id="GO:0016491">
    <property type="term" value="F:oxidoreductase activity"/>
    <property type="evidence" value="ECO:0007669"/>
    <property type="project" value="UniProtKB-KW"/>
</dbReference>
<dbReference type="InterPro" id="IPR016169">
    <property type="entry name" value="FAD-bd_PCMH_sub2"/>
</dbReference>
<dbReference type="PROSITE" id="PS51387">
    <property type="entry name" value="FAD_PCMH"/>
    <property type="match status" value="1"/>
</dbReference>
<reference evidence="10" key="1">
    <citation type="submission" date="2010-07" db="EMBL/GenBank/DDBJ databases">
        <title>The genome sequence of Gaeumannomyces graminis var. tritici strain R3-111a-1.</title>
        <authorList>
            <consortium name="The Broad Institute Genome Sequencing Platform"/>
            <person name="Ma L.-J."/>
            <person name="Dead R."/>
            <person name="Young S."/>
            <person name="Zeng Q."/>
            <person name="Koehrsen M."/>
            <person name="Alvarado L."/>
            <person name="Berlin A."/>
            <person name="Chapman S.B."/>
            <person name="Chen Z."/>
            <person name="Freedman E."/>
            <person name="Gellesch M."/>
            <person name="Goldberg J."/>
            <person name="Griggs A."/>
            <person name="Gujja S."/>
            <person name="Heilman E.R."/>
            <person name="Heiman D."/>
            <person name="Hepburn T."/>
            <person name="Howarth C."/>
            <person name="Jen D."/>
            <person name="Larson L."/>
            <person name="Mehta T."/>
            <person name="Neiman D."/>
            <person name="Pearson M."/>
            <person name="Roberts A."/>
            <person name="Saif S."/>
            <person name="Shea T."/>
            <person name="Shenoy N."/>
            <person name="Sisk P."/>
            <person name="Stolte C."/>
            <person name="Sykes S."/>
            <person name="Walk T."/>
            <person name="White J."/>
            <person name="Yandava C."/>
            <person name="Haas B."/>
            <person name="Nusbaum C."/>
            <person name="Birren B."/>
        </authorList>
    </citation>
    <scope>NUCLEOTIDE SEQUENCE [LARGE SCALE GENOMIC DNA]</scope>
    <source>
        <strain evidence="10">R3-111a-1</strain>
    </source>
</reference>
<dbReference type="RefSeq" id="XP_009221845.1">
    <property type="nucleotide sequence ID" value="XM_009223581.1"/>
</dbReference>
<dbReference type="PANTHER" id="PTHR42973">
    <property type="entry name" value="BINDING OXIDOREDUCTASE, PUTATIVE (AFU_ORTHOLOGUE AFUA_1G17690)-RELATED"/>
    <property type="match status" value="1"/>
</dbReference>
<dbReference type="EnsemblFungi" id="EJT75845">
    <property type="protein sequence ID" value="EJT75845"/>
    <property type="gene ID" value="GGTG_05774"/>
</dbReference>
<reference evidence="9" key="4">
    <citation type="journal article" date="2015" name="G3 (Bethesda)">
        <title>Genome sequences of three phytopathogenic species of the Magnaporthaceae family of fungi.</title>
        <authorList>
            <person name="Okagaki L.H."/>
            <person name="Nunes C.C."/>
            <person name="Sailsbery J."/>
            <person name="Clay B."/>
            <person name="Brown D."/>
            <person name="John T."/>
            <person name="Oh Y."/>
            <person name="Young N."/>
            <person name="Fitzgerald M."/>
            <person name="Haas B.J."/>
            <person name="Zeng Q."/>
            <person name="Young S."/>
            <person name="Adiconis X."/>
            <person name="Fan L."/>
            <person name="Levin J.Z."/>
            <person name="Mitchell T.K."/>
            <person name="Okubara P.A."/>
            <person name="Farman M.L."/>
            <person name="Kohn L.M."/>
            <person name="Birren B."/>
            <person name="Ma L.-J."/>
            <person name="Dean R.A."/>
        </authorList>
    </citation>
    <scope>NUCLEOTIDE SEQUENCE</scope>
    <source>
        <strain evidence="9">R3-111a-1</strain>
    </source>
</reference>
<evidence type="ECO:0000259" key="7">
    <source>
        <dbReference type="PROSITE" id="PS51387"/>
    </source>
</evidence>
<keyword evidence="10" id="KW-1185">Reference proteome</keyword>
<dbReference type="InterPro" id="IPR050416">
    <property type="entry name" value="FAD-linked_Oxidoreductase"/>
</dbReference>
<dbReference type="Pfam" id="PF01565">
    <property type="entry name" value="FAD_binding_4"/>
    <property type="match status" value="1"/>
</dbReference>
<name>J3NWW3_GAET3</name>
<accession>J3NWW3</accession>
<dbReference type="GeneID" id="20346232"/>
<dbReference type="OrthoDB" id="9983560at2759"/>
<keyword evidence="6" id="KW-0732">Signal</keyword>
<evidence type="ECO:0000256" key="5">
    <source>
        <dbReference type="ARBA" id="ARBA00023002"/>
    </source>
</evidence>
<proteinExistence type="inferred from homology"/>
<gene>
    <name evidence="9" type="primary">20346232</name>
    <name evidence="8" type="ORF">GGTG_05774</name>
</gene>
<dbReference type="SUPFAM" id="SSF56176">
    <property type="entry name" value="FAD-binding/transporter-associated domain-like"/>
    <property type="match status" value="1"/>
</dbReference>
<comment type="cofactor">
    <cofactor evidence="1">
        <name>FAD</name>
        <dbReference type="ChEBI" id="CHEBI:57692"/>
    </cofactor>
</comment>
<dbReference type="HOGENOM" id="CLU_018354_4_2_1"/>
<reference evidence="8" key="2">
    <citation type="submission" date="2010-07" db="EMBL/GenBank/DDBJ databases">
        <authorList>
            <consortium name="The Broad Institute Genome Sequencing Platform"/>
            <consortium name="Broad Institute Genome Sequencing Center for Infectious Disease"/>
            <person name="Ma L.-J."/>
            <person name="Dead R."/>
            <person name="Young S."/>
            <person name="Zeng Q."/>
            <person name="Koehrsen M."/>
            <person name="Alvarado L."/>
            <person name="Berlin A."/>
            <person name="Chapman S.B."/>
            <person name="Chen Z."/>
            <person name="Freedman E."/>
            <person name="Gellesch M."/>
            <person name="Goldberg J."/>
            <person name="Griggs A."/>
            <person name="Gujja S."/>
            <person name="Heilman E.R."/>
            <person name="Heiman D."/>
            <person name="Hepburn T."/>
            <person name="Howarth C."/>
            <person name="Jen D."/>
            <person name="Larson L."/>
            <person name="Mehta T."/>
            <person name="Neiman D."/>
            <person name="Pearson M."/>
            <person name="Roberts A."/>
            <person name="Saif S."/>
            <person name="Shea T."/>
            <person name="Shenoy N."/>
            <person name="Sisk P."/>
            <person name="Stolte C."/>
            <person name="Sykes S."/>
            <person name="Walk T."/>
            <person name="White J."/>
            <person name="Yandava C."/>
            <person name="Haas B."/>
            <person name="Nusbaum C."/>
            <person name="Birren B."/>
        </authorList>
    </citation>
    <scope>NUCLEOTIDE SEQUENCE</scope>
    <source>
        <strain evidence="8">R3-111a-1</strain>
    </source>
</reference>
<comment type="similarity">
    <text evidence="2">Belongs to the oxygen-dependent FAD-linked oxidoreductase family.</text>
</comment>
<keyword evidence="4" id="KW-0274">FAD</keyword>
<evidence type="ECO:0000313" key="9">
    <source>
        <dbReference type="EnsemblFungi" id="EJT75845"/>
    </source>
</evidence>
<feature type="chain" id="PRO_5015094595" description="FAD-binding PCMH-type domain-containing protein" evidence="6">
    <location>
        <begin position="23"/>
        <end position="585"/>
    </location>
</feature>
<dbReference type="GO" id="GO:0071949">
    <property type="term" value="F:FAD binding"/>
    <property type="evidence" value="ECO:0007669"/>
    <property type="project" value="InterPro"/>
</dbReference>
<dbReference type="Proteomes" id="UP000006039">
    <property type="component" value="Unassembled WGS sequence"/>
</dbReference>
<feature type="signal peptide" evidence="6">
    <location>
        <begin position="1"/>
        <end position="22"/>
    </location>
</feature>
<dbReference type="InterPro" id="IPR036318">
    <property type="entry name" value="FAD-bd_PCMH-like_sf"/>
</dbReference>
<evidence type="ECO:0000256" key="2">
    <source>
        <dbReference type="ARBA" id="ARBA00005466"/>
    </source>
</evidence>
<dbReference type="Gene3D" id="3.30.465.10">
    <property type="match status" value="2"/>
</dbReference>
<reference evidence="8" key="3">
    <citation type="submission" date="2010-09" db="EMBL/GenBank/DDBJ databases">
        <title>Annotation of Gaeumannomyces graminis var. tritici R3-111a-1.</title>
        <authorList>
            <consortium name="The Broad Institute Genome Sequencing Platform"/>
            <person name="Ma L.-J."/>
            <person name="Dead R."/>
            <person name="Young S.K."/>
            <person name="Zeng Q."/>
            <person name="Gargeya S."/>
            <person name="Fitzgerald M."/>
            <person name="Haas B."/>
            <person name="Abouelleil A."/>
            <person name="Alvarado L."/>
            <person name="Arachchi H.M."/>
            <person name="Berlin A."/>
            <person name="Brown A."/>
            <person name="Chapman S.B."/>
            <person name="Chen Z."/>
            <person name="Dunbar C."/>
            <person name="Freedman E."/>
            <person name="Gearin G."/>
            <person name="Gellesch M."/>
            <person name="Goldberg J."/>
            <person name="Griggs A."/>
            <person name="Gujja S."/>
            <person name="Heiman D."/>
            <person name="Howarth C."/>
            <person name="Larson L."/>
            <person name="Lui A."/>
            <person name="MacDonald P.J.P."/>
            <person name="Mehta T."/>
            <person name="Montmayeur A."/>
            <person name="Murphy C."/>
            <person name="Neiman D."/>
            <person name="Pearson M."/>
            <person name="Priest M."/>
            <person name="Roberts A."/>
            <person name="Saif S."/>
            <person name="Shea T."/>
            <person name="Shenoy N."/>
            <person name="Sisk P."/>
            <person name="Stolte C."/>
            <person name="Sykes S."/>
            <person name="Yandava C."/>
            <person name="Wortman J."/>
            <person name="Nusbaum C."/>
            <person name="Birren B."/>
        </authorList>
    </citation>
    <scope>NUCLEOTIDE SEQUENCE</scope>
    <source>
        <strain evidence="8">R3-111a-1</strain>
    </source>
</reference>
<keyword evidence="5" id="KW-0560">Oxidoreductase</keyword>
<evidence type="ECO:0000256" key="1">
    <source>
        <dbReference type="ARBA" id="ARBA00001974"/>
    </source>
</evidence>
<dbReference type="VEuPathDB" id="FungiDB:GGTG_05774"/>
<dbReference type="eggNOG" id="ENOG502QQWK">
    <property type="taxonomic scope" value="Eukaryota"/>
</dbReference>
<evidence type="ECO:0000313" key="8">
    <source>
        <dbReference type="EMBL" id="EJT75845.1"/>
    </source>
</evidence>
<evidence type="ECO:0000256" key="3">
    <source>
        <dbReference type="ARBA" id="ARBA00022630"/>
    </source>
</evidence>
<keyword evidence="3" id="KW-0285">Flavoprotein</keyword>
<dbReference type="EMBL" id="GL385397">
    <property type="protein sequence ID" value="EJT75845.1"/>
    <property type="molecule type" value="Genomic_DNA"/>
</dbReference>
<organism evidence="8">
    <name type="scientific">Gaeumannomyces tritici (strain R3-111a-1)</name>
    <name type="common">Wheat and barley take-all root rot fungus</name>
    <name type="synonym">Gaeumannomyces graminis var. tritici</name>
    <dbReference type="NCBI Taxonomy" id="644352"/>
    <lineage>
        <taxon>Eukaryota</taxon>
        <taxon>Fungi</taxon>
        <taxon>Dikarya</taxon>
        <taxon>Ascomycota</taxon>
        <taxon>Pezizomycotina</taxon>
        <taxon>Sordariomycetes</taxon>
        <taxon>Sordariomycetidae</taxon>
        <taxon>Magnaporthales</taxon>
        <taxon>Magnaporthaceae</taxon>
        <taxon>Gaeumannomyces</taxon>
    </lineage>
</organism>
<dbReference type="InterPro" id="IPR006094">
    <property type="entry name" value="Oxid_FAD_bind_N"/>
</dbReference>
<sequence>MLPLPSFRAATALAIVLTATQAVVPAFAAAPYCLPGDACFPGSAELDAFNATVNGALLKSVPYGMPCYGAAYNAAECKLLAEIKGNEDWRRNLSAGMMYPNWEQDGLLGDKGGCLVPNPNPDGTPPGPVSGECSLGGLPSYMVKAASADDIAKSVIFAEKHNLRLRVKNTGHDYLGRSTDAGAFSIWTRHMNDARLVRGFVPDGCSAPPQDVISAGPGIDAAELYRAAAEVGKVVIGASASSVGVTGGFLLGGGVGPLSPHLGMAVDNLVQAEVVTSDGKMLVVNACNQPDLFWALRGGGGAFAAVTRAYIKAHPAFSAINSVAGQIGCANRASYEGLVRTIVDAQTSLQENGHTGVWACQPSRLGCMYISVVSFGSNDTVFPASETLDDLQSILTVSGCANSLRATTFTGSRSWNEAYQGVISPMVSASVSVGLPVTVHSRIVPRPLIESPEGLERIKGFLLDLPSASSFIWQNTVSGAVTQVEPNTTSVHPAWRNAFNFINIAVPGTWSGLTQQVIDTGRAIVANATAVFGTAAYYNEDFVLEENWQDSFFGTNYPRLLEIKRRVDPSRVFNCRLCVGSEDGF</sequence>
<protein>
    <recommendedName>
        <fullName evidence="7">FAD-binding PCMH-type domain-containing protein</fullName>
    </recommendedName>
</protein>
<evidence type="ECO:0000256" key="4">
    <source>
        <dbReference type="ARBA" id="ARBA00022827"/>
    </source>
</evidence>
<feature type="domain" description="FAD-binding PCMH-type" evidence="7">
    <location>
        <begin position="135"/>
        <end position="316"/>
    </location>
</feature>
<evidence type="ECO:0000256" key="6">
    <source>
        <dbReference type="SAM" id="SignalP"/>
    </source>
</evidence>
<dbReference type="InterPro" id="IPR016166">
    <property type="entry name" value="FAD-bd_PCMH"/>
</dbReference>
<dbReference type="InterPro" id="IPR012951">
    <property type="entry name" value="BBE"/>
</dbReference>
<evidence type="ECO:0000313" key="10">
    <source>
        <dbReference type="Proteomes" id="UP000006039"/>
    </source>
</evidence>
<dbReference type="AlphaFoldDB" id="J3NWW3"/>
<dbReference type="PANTHER" id="PTHR42973:SF39">
    <property type="entry name" value="FAD-BINDING PCMH-TYPE DOMAIN-CONTAINING PROTEIN"/>
    <property type="match status" value="1"/>
</dbReference>
<dbReference type="Pfam" id="PF08031">
    <property type="entry name" value="BBE"/>
    <property type="match status" value="1"/>
</dbReference>
<dbReference type="STRING" id="644352.J3NWW3"/>
<reference evidence="9" key="5">
    <citation type="submission" date="2018-04" db="UniProtKB">
        <authorList>
            <consortium name="EnsemblFungi"/>
        </authorList>
    </citation>
    <scope>IDENTIFICATION</scope>
    <source>
        <strain evidence="9">R3-111a-1</strain>
    </source>
</reference>